<feature type="transmembrane region" description="Helical" evidence="6">
    <location>
        <begin position="84"/>
        <end position="104"/>
    </location>
</feature>
<evidence type="ECO:0000256" key="1">
    <source>
        <dbReference type="ARBA" id="ARBA00004141"/>
    </source>
</evidence>
<feature type="transmembrane region" description="Helical" evidence="6">
    <location>
        <begin position="21"/>
        <end position="39"/>
    </location>
</feature>
<keyword evidence="5 6" id="KW-0472">Membrane</keyword>
<evidence type="ECO:0000313" key="8">
    <source>
        <dbReference type="EMBL" id="RZQ62731.1"/>
    </source>
</evidence>
<dbReference type="GO" id="GO:0005886">
    <property type="term" value="C:plasma membrane"/>
    <property type="evidence" value="ECO:0007669"/>
    <property type="project" value="TreeGrafter"/>
</dbReference>
<protein>
    <submittedName>
        <fullName evidence="8">GtrA family protein</fullName>
    </submittedName>
</protein>
<evidence type="ECO:0000256" key="6">
    <source>
        <dbReference type="SAM" id="Phobius"/>
    </source>
</evidence>
<proteinExistence type="inferred from homology"/>
<accession>A0A4Q7J572</accession>
<dbReference type="PANTHER" id="PTHR38459">
    <property type="entry name" value="PROPHAGE BACTOPRENOL-LINKED GLUCOSE TRANSLOCASE HOMOLOG"/>
    <property type="match status" value="1"/>
</dbReference>
<dbReference type="Proteomes" id="UP000292003">
    <property type="component" value="Unassembled WGS sequence"/>
</dbReference>
<keyword evidence="3 6" id="KW-0812">Transmembrane</keyword>
<dbReference type="PANTHER" id="PTHR38459:SF1">
    <property type="entry name" value="PROPHAGE BACTOPRENOL-LINKED GLUCOSE TRANSLOCASE HOMOLOG"/>
    <property type="match status" value="1"/>
</dbReference>
<dbReference type="OrthoDB" id="9807815at2"/>
<comment type="caution">
    <text evidence="8">The sequence shown here is derived from an EMBL/GenBank/DDBJ whole genome shotgun (WGS) entry which is preliminary data.</text>
</comment>
<dbReference type="EMBL" id="SFCC01000008">
    <property type="protein sequence ID" value="RZQ62731.1"/>
    <property type="molecule type" value="Genomic_DNA"/>
</dbReference>
<keyword evidence="9" id="KW-1185">Reference proteome</keyword>
<reference evidence="8 9" key="1">
    <citation type="submission" date="2019-02" db="EMBL/GenBank/DDBJ databases">
        <title>Draft genome sequence of Amycolatopsis sp. 8-3EHSu isolated from roots of Suaeda maritima.</title>
        <authorList>
            <person name="Duangmal K."/>
            <person name="Chantavorakit T."/>
        </authorList>
    </citation>
    <scope>NUCLEOTIDE SEQUENCE [LARGE SCALE GENOMIC DNA]</scope>
    <source>
        <strain evidence="8 9">8-3EHSu</strain>
    </source>
</reference>
<evidence type="ECO:0000256" key="5">
    <source>
        <dbReference type="ARBA" id="ARBA00023136"/>
    </source>
</evidence>
<dbReference type="InterPro" id="IPR007267">
    <property type="entry name" value="GtrA_DPMS_TM"/>
</dbReference>
<dbReference type="RefSeq" id="WP_130476469.1">
    <property type="nucleotide sequence ID" value="NZ_SFCC01000008.1"/>
</dbReference>
<organism evidence="8 9">
    <name type="scientific">Amycolatopsis suaedae</name>
    <dbReference type="NCBI Taxonomy" id="2510978"/>
    <lineage>
        <taxon>Bacteria</taxon>
        <taxon>Bacillati</taxon>
        <taxon>Actinomycetota</taxon>
        <taxon>Actinomycetes</taxon>
        <taxon>Pseudonocardiales</taxon>
        <taxon>Pseudonocardiaceae</taxon>
        <taxon>Amycolatopsis</taxon>
    </lineage>
</organism>
<gene>
    <name evidence="8" type="ORF">EWH70_17380</name>
</gene>
<dbReference type="Pfam" id="PF04138">
    <property type="entry name" value="GtrA_DPMS_TM"/>
    <property type="match status" value="1"/>
</dbReference>
<evidence type="ECO:0000256" key="4">
    <source>
        <dbReference type="ARBA" id="ARBA00022989"/>
    </source>
</evidence>
<evidence type="ECO:0000256" key="2">
    <source>
        <dbReference type="ARBA" id="ARBA00009399"/>
    </source>
</evidence>
<name>A0A4Q7J572_9PSEU</name>
<evidence type="ECO:0000256" key="3">
    <source>
        <dbReference type="ARBA" id="ARBA00022692"/>
    </source>
</evidence>
<feature type="domain" description="GtrA/DPMS transmembrane" evidence="7">
    <location>
        <begin position="20"/>
        <end position="150"/>
    </location>
</feature>
<comment type="similarity">
    <text evidence="2">Belongs to the GtrA family.</text>
</comment>
<sequence length="170" mass="18824">MGIIPKPLRPLLERHRELVRFATVGGICFGVTLGVNYALKITVLQAHPLTAQGIAIIVATIVSYVLNSEWSFHTRGGHRRHHEAALFFLVCAISLGLNSAPLAVSRYVLDLRVPAVDLLTQEVADFLSGMVLGTAIAMVFRWWAMRKWVFPLTAEQRAEEPVEPEARKAA</sequence>
<dbReference type="InterPro" id="IPR051401">
    <property type="entry name" value="GtrA_CellWall_Glycosyl"/>
</dbReference>
<evidence type="ECO:0000313" key="9">
    <source>
        <dbReference type="Proteomes" id="UP000292003"/>
    </source>
</evidence>
<feature type="transmembrane region" description="Helical" evidence="6">
    <location>
        <begin position="124"/>
        <end position="144"/>
    </location>
</feature>
<feature type="transmembrane region" description="Helical" evidence="6">
    <location>
        <begin position="51"/>
        <end position="72"/>
    </location>
</feature>
<comment type="subcellular location">
    <subcellularLocation>
        <location evidence="1">Membrane</location>
        <topology evidence="1">Multi-pass membrane protein</topology>
    </subcellularLocation>
</comment>
<dbReference type="AlphaFoldDB" id="A0A4Q7J572"/>
<keyword evidence="4 6" id="KW-1133">Transmembrane helix</keyword>
<dbReference type="GO" id="GO:0000271">
    <property type="term" value="P:polysaccharide biosynthetic process"/>
    <property type="evidence" value="ECO:0007669"/>
    <property type="project" value="InterPro"/>
</dbReference>
<evidence type="ECO:0000259" key="7">
    <source>
        <dbReference type="Pfam" id="PF04138"/>
    </source>
</evidence>